<keyword evidence="3" id="KW-1133">Transmembrane helix</keyword>
<dbReference type="InterPro" id="IPR004474">
    <property type="entry name" value="LytR_CpsA_psr"/>
</dbReference>
<feature type="domain" description="LytR/CpsA/Psr regulator C-terminal" evidence="5">
    <location>
        <begin position="406"/>
        <end position="494"/>
    </location>
</feature>
<dbReference type="STRING" id="1817892.AUK40_00335"/>
<protein>
    <recommendedName>
        <fullName evidence="8">Cell envelope-related transcriptional attenuator domain-containing protein</fullName>
    </recommendedName>
</protein>
<accession>A0A1J5J382</accession>
<dbReference type="Proteomes" id="UP000183245">
    <property type="component" value="Unassembled WGS sequence"/>
</dbReference>
<evidence type="ECO:0000256" key="2">
    <source>
        <dbReference type="SAM" id="MobiDB-lite"/>
    </source>
</evidence>
<feature type="domain" description="Cell envelope-related transcriptional attenuator" evidence="4">
    <location>
        <begin position="133"/>
        <end position="299"/>
    </location>
</feature>
<dbReference type="EMBL" id="MNZT01000006">
    <property type="protein sequence ID" value="OIP99895.1"/>
    <property type="molecule type" value="Genomic_DNA"/>
</dbReference>
<comment type="caution">
    <text evidence="6">The sequence shown here is derived from an EMBL/GenBank/DDBJ whole genome shotgun (WGS) entry which is preliminary data.</text>
</comment>
<feature type="region of interest" description="Disordered" evidence="2">
    <location>
        <begin position="14"/>
        <end position="42"/>
    </location>
</feature>
<dbReference type="InterPro" id="IPR050922">
    <property type="entry name" value="LytR/CpsA/Psr_CW_biosynth"/>
</dbReference>
<dbReference type="PANTHER" id="PTHR33392:SF6">
    <property type="entry name" value="POLYISOPRENYL-TEICHOIC ACID--PEPTIDOGLYCAN TEICHOIC ACID TRANSFERASE TAGU"/>
    <property type="match status" value="1"/>
</dbReference>
<evidence type="ECO:0000259" key="4">
    <source>
        <dbReference type="Pfam" id="PF03816"/>
    </source>
</evidence>
<dbReference type="Pfam" id="PF03816">
    <property type="entry name" value="LytR_cpsA_psr"/>
    <property type="match status" value="1"/>
</dbReference>
<evidence type="ECO:0000313" key="7">
    <source>
        <dbReference type="Proteomes" id="UP000183245"/>
    </source>
</evidence>
<keyword evidence="3" id="KW-0812">Transmembrane</keyword>
<dbReference type="PANTHER" id="PTHR33392">
    <property type="entry name" value="POLYISOPRENYL-TEICHOIC ACID--PEPTIDOGLYCAN TEICHOIC ACID TRANSFERASE TAGU"/>
    <property type="match status" value="1"/>
</dbReference>
<sequence length="497" mass="55360">MDIHRKRELRQVGFSRHLGHGSQSSRPAVQPKQPSVHARSARKRTSTARRIFNLFVLLGIASVCGIIVFLGYRSYKAVSSIIVSNSRSGELPIISAESMDSLPIINWKKKKERINILVIGLDRWPRESAELARTDTNILVSINPEDRSVVMISIPRDLEVPYEQNGYTQYIKINAVHVYGGLNGAKGSGPAAVKQSVSDLLGIPIHYFVRVDFQGFRSLVDTIGGITVKVDKQLYDYEYPDEGTGYDPVKIEAGEQVMDGQTALKYARSRHSTDPAQASDLDRAARQQKVLIAIKEKMIATKWDLITDPVKLSKLLDTLKDYVLTDIRIEEMLQLADLAKEIDTSNSRKVVSVVLGAPYIYHEERAGKDWRFYPRDPIFQDIHTFVSETLDNPFLAQDIAAEGAFVRIENGTTSSGLASNLSLLLRTSYGMKMDTSRSAGRTDYTATEIQVINNSEFPATQAFLERYLGVVSYVPSELTAGEKADIIVIVGSDFVPK</sequence>
<feature type="transmembrane region" description="Helical" evidence="3">
    <location>
        <begin position="51"/>
        <end position="72"/>
    </location>
</feature>
<evidence type="ECO:0000259" key="5">
    <source>
        <dbReference type="Pfam" id="PF13399"/>
    </source>
</evidence>
<proteinExistence type="inferred from homology"/>
<dbReference type="Pfam" id="PF13399">
    <property type="entry name" value="LytR_C"/>
    <property type="match status" value="1"/>
</dbReference>
<dbReference type="NCBIfam" id="TIGR00350">
    <property type="entry name" value="lytR_cpsA_psr"/>
    <property type="match status" value="1"/>
</dbReference>
<gene>
    <name evidence="6" type="ORF">AUK40_00335</name>
</gene>
<organism evidence="6 7">
    <name type="scientific">Candidatus Wirthbacteria bacterium CG2_30_54_11</name>
    <dbReference type="NCBI Taxonomy" id="1817892"/>
    <lineage>
        <taxon>Bacteria</taxon>
        <taxon>Candidatus Wirthbacteria</taxon>
    </lineage>
</organism>
<evidence type="ECO:0008006" key="8">
    <source>
        <dbReference type="Google" id="ProtNLM"/>
    </source>
</evidence>
<evidence type="ECO:0000256" key="3">
    <source>
        <dbReference type="SAM" id="Phobius"/>
    </source>
</evidence>
<dbReference type="InterPro" id="IPR027381">
    <property type="entry name" value="LytR/CpsA/Psr_C"/>
</dbReference>
<comment type="similarity">
    <text evidence="1">Belongs to the LytR/CpsA/Psr (LCP) family.</text>
</comment>
<reference evidence="6 7" key="1">
    <citation type="journal article" date="2016" name="Environ. Microbiol.">
        <title>Genomic resolution of a cold subsurface aquifer community provides metabolic insights for novel microbes adapted to high CO concentrations.</title>
        <authorList>
            <person name="Probst A.J."/>
            <person name="Castelle C.J."/>
            <person name="Singh A."/>
            <person name="Brown C.T."/>
            <person name="Anantharaman K."/>
            <person name="Sharon I."/>
            <person name="Hug L.A."/>
            <person name="Burstein D."/>
            <person name="Emerson J.B."/>
            <person name="Thomas B.C."/>
            <person name="Banfield J.F."/>
        </authorList>
    </citation>
    <scope>NUCLEOTIDE SEQUENCE [LARGE SCALE GENOMIC DNA]</scope>
    <source>
        <strain evidence="6">CG2_30_54_11</strain>
    </source>
</reference>
<dbReference type="AlphaFoldDB" id="A0A1J5J382"/>
<dbReference type="Gene3D" id="3.40.630.190">
    <property type="entry name" value="LCP protein"/>
    <property type="match status" value="1"/>
</dbReference>
<name>A0A1J5J382_9BACT</name>
<keyword evidence="3" id="KW-0472">Membrane</keyword>
<evidence type="ECO:0000256" key="1">
    <source>
        <dbReference type="ARBA" id="ARBA00006068"/>
    </source>
</evidence>
<evidence type="ECO:0000313" key="6">
    <source>
        <dbReference type="EMBL" id="OIP99895.1"/>
    </source>
</evidence>